<dbReference type="EMBL" id="AP028912">
    <property type="protein sequence ID" value="BES93750.1"/>
    <property type="molecule type" value="Genomic_DNA"/>
</dbReference>
<evidence type="ECO:0000256" key="1">
    <source>
        <dbReference type="SAM" id="MobiDB-lite"/>
    </source>
</evidence>
<dbReference type="Proteomes" id="UP001307889">
    <property type="component" value="Chromosome 4"/>
</dbReference>
<feature type="compositionally biased region" description="Polar residues" evidence="1">
    <location>
        <begin position="13"/>
        <end position="25"/>
    </location>
</feature>
<gene>
    <name evidence="2" type="ORF">NTJ_06559</name>
</gene>
<feature type="region of interest" description="Disordered" evidence="1">
    <location>
        <begin position="1"/>
        <end position="32"/>
    </location>
</feature>
<evidence type="ECO:0000313" key="2">
    <source>
        <dbReference type="EMBL" id="BES93750.1"/>
    </source>
</evidence>
<feature type="compositionally biased region" description="Basic and acidic residues" evidence="1">
    <location>
        <begin position="1"/>
        <end position="12"/>
    </location>
</feature>
<accession>A0ABN7AS49</accession>
<protein>
    <submittedName>
        <fullName evidence="2">Uncharacterized protein</fullName>
    </submittedName>
</protein>
<reference evidence="2 3" key="1">
    <citation type="submission" date="2023-09" db="EMBL/GenBank/DDBJ databases">
        <title>Nesidiocoris tenuis whole genome shotgun sequence.</title>
        <authorList>
            <person name="Shibata T."/>
            <person name="Shimoda M."/>
            <person name="Kobayashi T."/>
            <person name="Uehara T."/>
        </authorList>
    </citation>
    <scope>NUCLEOTIDE SEQUENCE [LARGE SCALE GENOMIC DNA]</scope>
    <source>
        <strain evidence="2 3">Japan</strain>
    </source>
</reference>
<evidence type="ECO:0000313" key="3">
    <source>
        <dbReference type="Proteomes" id="UP001307889"/>
    </source>
</evidence>
<keyword evidence="3" id="KW-1185">Reference proteome</keyword>
<name>A0ABN7AS49_9HEMI</name>
<organism evidence="2 3">
    <name type="scientific">Nesidiocoris tenuis</name>
    <dbReference type="NCBI Taxonomy" id="355587"/>
    <lineage>
        <taxon>Eukaryota</taxon>
        <taxon>Metazoa</taxon>
        <taxon>Ecdysozoa</taxon>
        <taxon>Arthropoda</taxon>
        <taxon>Hexapoda</taxon>
        <taxon>Insecta</taxon>
        <taxon>Pterygota</taxon>
        <taxon>Neoptera</taxon>
        <taxon>Paraneoptera</taxon>
        <taxon>Hemiptera</taxon>
        <taxon>Heteroptera</taxon>
        <taxon>Panheteroptera</taxon>
        <taxon>Cimicomorpha</taxon>
        <taxon>Miridae</taxon>
        <taxon>Dicyphina</taxon>
        <taxon>Nesidiocoris</taxon>
    </lineage>
</organism>
<sequence>MFIRGDNNKNDRSPSSGDCRQSRTGGRTRRPYGFAGKARVCRKNGEIVTEKRLATGTTFQWRPSWVE</sequence>
<proteinExistence type="predicted"/>